<dbReference type="Proteomes" id="UP001595974">
    <property type="component" value="Unassembled WGS sequence"/>
</dbReference>
<keyword evidence="4" id="KW-1185">Reference proteome</keyword>
<name>A0ABW1AUI8_9RHOO</name>
<feature type="region of interest" description="Disordered" evidence="1">
    <location>
        <begin position="160"/>
        <end position="190"/>
    </location>
</feature>
<feature type="compositionally biased region" description="Pro residues" evidence="1">
    <location>
        <begin position="180"/>
        <end position="190"/>
    </location>
</feature>
<keyword evidence="2" id="KW-0812">Transmembrane</keyword>
<dbReference type="InterPro" id="IPR050708">
    <property type="entry name" value="T6SS_VgrG/RHS"/>
</dbReference>
<dbReference type="RefSeq" id="WP_385961566.1">
    <property type="nucleotide sequence ID" value="NZ_JBHSOG010000066.1"/>
</dbReference>
<evidence type="ECO:0000256" key="2">
    <source>
        <dbReference type="SAM" id="Phobius"/>
    </source>
</evidence>
<keyword evidence="2" id="KW-0472">Membrane</keyword>
<sequence>STAANEDPAGTGTSTTVNLRFPGQYFDKESGLFYNWKRYYDPTIGRYISPDPIGLAGGLNLFGYAKQNPLTFTDPRGENAAAVVVGGSVLIVGGAIYMSGPSGKKVIKSIAQKIKELCTPDDKDPCEEQQELEEAACSKYFGHWSYGGCIERARIRGDMCRRKQPDPPPPWSDADVDGWAPPPAPRGNWR</sequence>
<organism evidence="3 4">
    <name type="scientific">Thauera sinica</name>
    <dbReference type="NCBI Taxonomy" id="2665146"/>
    <lineage>
        <taxon>Bacteria</taxon>
        <taxon>Pseudomonadati</taxon>
        <taxon>Pseudomonadota</taxon>
        <taxon>Betaproteobacteria</taxon>
        <taxon>Rhodocyclales</taxon>
        <taxon>Zoogloeaceae</taxon>
        <taxon>Thauera</taxon>
    </lineage>
</organism>
<evidence type="ECO:0000256" key="1">
    <source>
        <dbReference type="SAM" id="MobiDB-lite"/>
    </source>
</evidence>
<dbReference type="Gene3D" id="2.180.10.10">
    <property type="entry name" value="RHS repeat-associated core"/>
    <property type="match status" value="1"/>
</dbReference>
<dbReference type="InterPro" id="IPR022385">
    <property type="entry name" value="Rhs_assc_core"/>
</dbReference>
<dbReference type="PRINTS" id="PR00394">
    <property type="entry name" value="RHSPROTEIN"/>
</dbReference>
<keyword evidence="2" id="KW-1133">Transmembrane helix</keyword>
<comment type="caution">
    <text evidence="3">The sequence shown here is derived from an EMBL/GenBank/DDBJ whole genome shotgun (WGS) entry which is preliminary data.</text>
</comment>
<dbReference type="EMBL" id="JBHSOG010000066">
    <property type="protein sequence ID" value="MFC5770960.1"/>
    <property type="molecule type" value="Genomic_DNA"/>
</dbReference>
<accession>A0ABW1AUI8</accession>
<evidence type="ECO:0000313" key="3">
    <source>
        <dbReference type="EMBL" id="MFC5770960.1"/>
    </source>
</evidence>
<gene>
    <name evidence="3" type="ORF">ACFPTN_16390</name>
</gene>
<feature type="transmembrane region" description="Helical" evidence="2">
    <location>
        <begin position="80"/>
        <end position="98"/>
    </location>
</feature>
<feature type="non-terminal residue" evidence="3">
    <location>
        <position position="1"/>
    </location>
</feature>
<evidence type="ECO:0000313" key="4">
    <source>
        <dbReference type="Proteomes" id="UP001595974"/>
    </source>
</evidence>
<dbReference type="PANTHER" id="PTHR32305">
    <property type="match status" value="1"/>
</dbReference>
<proteinExistence type="predicted"/>
<dbReference type="NCBIfam" id="TIGR03696">
    <property type="entry name" value="Rhs_assc_core"/>
    <property type="match status" value="1"/>
</dbReference>
<reference evidence="4" key="1">
    <citation type="journal article" date="2019" name="Int. J. Syst. Evol. Microbiol.">
        <title>The Global Catalogue of Microorganisms (GCM) 10K type strain sequencing project: providing services to taxonomists for standard genome sequencing and annotation.</title>
        <authorList>
            <consortium name="The Broad Institute Genomics Platform"/>
            <consortium name="The Broad Institute Genome Sequencing Center for Infectious Disease"/>
            <person name="Wu L."/>
            <person name="Ma J."/>
        </authorList>
    </citation>
    <scope>NUCLEOTIDE SEQUENCE [LARGE SCALE GENOMIC DNA]</scope>
    <source>
        <strain evidence="4">SHR3</strain>
    </source>
</reference>
<dbReference type="PANTHER" id="PTHR32305:SF15">
    <property type="entry name" value="PROTEIN RHSA-RELATED"/>
    <property type="match status" value="1"/>
</dbReference>
<protein>
    <submittedName>
        <fullName evidence="3">RHS repeat-associated core domain-containing protein</fullName>
    </submittedName>
</protein>